<evidence type="ECO:0000313" key="2">
    <source>
        <dbReference type="EMBL" id="PTX07127.1"/>
    </source>
</evidence>
<organism evidence="2 3">
    <name type="scientific">Capnocytophaga leadbetteri</name>
    <dbReference type="NCBI Taxonomy" id="327575"/>
    <lineage>
        <taxon>Bacteria</taxon>
        <taxon>Pseudomonadati</taxon>
        <taxon>Bacteroidota</taxon>
        <taxon>Flavobacteriia</taxon>
        <taxon>Flavobacteriales</taxon>
        <taxon>Flavobacteriaceae</taxon>
        <taxon>Capnocytophaga</taxon>
    </lineage>
</organism>
<dbReference type="RefSeq" id="WP_107782090.1">
    <property type="nucleotide sequence ID" value="NZ_CAJZEI010000074.1"/>
</dbReference>
<proteinExistence type="predicted"/>
<dbReference type="EMBL" id="QBKG01000005">
    <property type="protein sequence ID" value="PTX07127.1"/>
    <property type="molecule type" value="Genomic_DNA"/>
</dbReference>
<reference evidence="2 3" key="1">
    <citation type="submission" date="2018-04" db="EMBL/GenBank/DDBJ databases">
        <title>Genomic Encyclopedia of Archaeal and Bacterial Type Strains, Phase II (KMG-II): from individual species to whole genera.</title>
        <authorList>
            <person name="Goeker M."/>
        </authorList>
    </citation>
    <scope>NUCLEOTIDE SEQUENCE [LARGE SCALE GENOMIC DNA]</scope>
    <source>
        <strain evidence="2 3">DSM 22902</strain>
    </source>
</reference>
<accession>A0A2T5XV21</accession>
<comment type="caution">
    <text evidence="2">The sequence shown here is derived from an EMBL/GenBank/DDBJ whole genome shotgun (WGS) entry which is preliminary data.</text>
</comment>
<evidence type="ECO:0000256" key="1">
    <source>
        <dbReference type="SAM" id="Phobius"/>
    </source>
</evidence>
<keyword evidence="1" id="KW-0812">Transmembrane</keyword>
<keyword evidence="1" id="KW-1133">Transmembrane helix</keyword>
<protein>
    <submittedName>
        <fullName evidence="2">Uncharacterized protein</fullName>
    </submittedName>
</protein>
<gene>
    <name evidence="2" type="ORF">C8P65_105131</name>
</gene>
<name>A0A2T5XV21_9FLAO</name>
<keyword evidence="1" id="KW-0472">Membrane</keyword>
<evidence type="ECO:0000313" key="3">
    <source>
        <dbReference type="Proteomes" id="UP000243985"/>
    </source>
</evidence>
<dbReference type="AlphaFoldDB" id="A0A2T5XV21"/>
<feature type="transmembrane region" description="Helical" evidence="1">
    <location>
        <begin position="6"/>
        <end position="34"/>
    </location>
</feature>
<sequence>MMLPFLGFLLFVLLLLMGFWLLAFLLVVLPYWWIGNLLEKKK</sequence>
<dbReference type="Proteomes" id="UP000243985">
    <property type="component" value="Unassembled WGS sequence"/>
</dbReference>